<dbReference type="KEGG" id="agl:PYTT_1001"/>
<evidence type="ECO:0000313" key="3">
    <source>
        <dbReference type="Proteomes" id="UP000176204"/>
    </source>
</evidence>
<reference evidence="3" key="1">
    <citation type="submission" date="2016-09" db="EMBL/GenBank/DDBJ databases">
        <authorList>
            <person name="Koehorst J."/>
        </authorList>
    </citation>
    <scope>NUCLEOTIDE SEQUENCE [LARGE SCALE GENOMIC DNA]</scope>
</reference>
<accession>A0A1H6LA92</accession>
<keyword evidence="3" id="KW-1185">Reference proteome</keyword>
<dbReference type="EMBL" id="LT629973">
    <property type="protein sequence ID" value="SEH82214.1"/>
    <property type="molecule type" value="Genomic_DNA"/>
</dbReference>
<proteinExistence type="predicted"/>
<sequence length="80" mass="8773">MYLHTVPVFQCTKCTLLDKQKISENNHKSVTKITFILKMNILTTALHDTPTRSCSGVLSAPTTYPAPRRDNKKAAGIAAA</sequence>
<name>A0A1H6LA92_9BACT</name>
<evidence type="ECO:0000256" key="1">
    <source>
        <dbReference type="SAM" id="MobiDB-lite"/>
    </source>
</evidence>
<organism evidence="2 3">
    <name type="scientific">Akkermansia glycaniphila</name>
    <dbReference type="NCBI Taxonomy" id="1679444"/>
    <lineage>
        <taxon>Bacteria</taxon>
        <taxon>Pseudomonadati</taxon>
        <taxon>Verrucomicrobiota</taxon>
        <taxon>Verrucomicrobiia</taxon>
        <taxon>Verrucomicrobiales</taxon>
        <taxon>Akkermansiaceae</taxon>
        <taxon>Akkermansia</taxon>
    </lineage>
</organism>
<dbReference type="Proteomes" id="UP000176204">
    <property type="component" value="Chromosome I"/>
</dbReference>
<evidence type="ECO:0000313" key="2">
    <source>
        <dbReference type="EMBL" id="SEH82214.1"/>
    </source>
</evidence>
<dbReference type="AlphaFoldDB" id="A0A1H6LA92"/>
<feature type="region of interest" description="Disordered" evidence="1">
    <location>
        <begin position="56"/>
        <end position="80"/>
    </location>
</feature>
<gene>
    <name evidence="2" type="ORF">PYTT_1001</name>
</gene>
<protein>
    <submittedName>
        <fullName evidence="2">Uncharacterized protein</fullName>
    </submittedName>
</protein>